<dbReference type="RefSeq" id="WP_131270609.1">
    <property type="nucleotide sequence ID" value="NZ_SJOA01000003.1"/>
</dbReference>
<dbReference type="Proteomes" id="UP000291380">
    <property type="component" value="Unassembled WGS sequence"/>
</dbReference>
<gene>
    <name evidence="1" type="ORF">E0H85_03680</name>
</gene>
<organism evidence="1 2">
    <name type="scientific">Acinetobacter terrae</name>
    <dbReference type="NCBI Taxonomy" id="2731247"/>
    <lineage>
        <taxon>Bacteria</taxon>
        <taxon>Pseudomonadati</taxon>
        <taxon>Pseudomonadota</taxon>
        <taxon>Gammaproteobacteria</taxon>
        <taxon>Moraxellales</taxon>
        <taxon>Moraxellaceae</taxon>
        <taxon>Acinetobacter</taxon>
        <taxon>Acinetobacter Taxon 24</taxon>
    </lineage>
</organism>
<dbReference type="Pfam" id="PF24389">
    <property type="entry name" value="ORC-CDC6-like"/>
    <property type="match status" value="2"/>
</dbReference>
<reference evidence="1 2" key="1">
    <citation type="submission" date="2019-02" db="EMBL/GenBank/DDBJ databases">
        <title>High diversity of culturable Acinetobacter species in natural soil and water ecosystems.</title>
        <authorList>
            <person name="Radolfova-Krizova L."/>
            <person name="Nemec A."/>
        </authorList>
    </citation>
    <scope>NUCLEOTIDE SEQUENCE [LARGE SCALE GENOMIC DNA]</scope>
    <source>
        <strain evidence="1 2">ANC 4281</strain>
    </source>
</reference>
<dbReference type="OrthoDB" id="8432819at2"/>
<evidence type="ECO:0000313" key="1">
    <source>
        <dbReference type="EMBL" id="TCB60960.1"/>
    </source>
</evidence>
<proteinExistence type="predicted"/>
<accession>A0A4R0EPD1</accession>
<sequence>MNKKISEIEKNPFSVSTPENLSAQEIVRLFVPYPEFETLQNSGHQFLDGHRGSGKSMMLRMMCPDCQAIVHNGIDNIPYFSIYISIKKTNINNPEYVRIENELGGIVISEHLLSLIFISELFLSLRSFASQINSQDNQKEKLINFINKDFNQILLMSGWEGEIKVNSSLSVQEIYNESISVLDRIYAKTMQYIKRRAFVKDDILYTGVLFGFQDTLLPFIKLLRNYNILPNEKIYFLIDDADNLTLQQTQILNTWVSYRSTDYISLKISTQLNYKTYTTVSGISIQSPHDFSKIQFTSILTGSKKVRYPELIKRIVEKRLDLYGLKGISAEEFFPADEKQEKCIREIGEKLKAEWSTGGRGYRANDDVYRYARPEYIRQLSGNSKQGHRYSYSGFEQLVHISSGIIRFFLEPAAYMFAEQIEKNGNNNLVSSIEPSLQDEVIRKEAKKLAFDSMDEIASDNHSLTDNEDHLVKVKKLQNLIWGLGEIFKAHIMDANASQRRLFSFTISGDSASLKPILKLGVEHGYFYTDVRGSRDGLGTEVKYVLTRRLAAAFNLDPIGFSGDKSLSANKLLELCVNPKSYTSKLRKIGIDALEENGQISFFEGNNLE</sequence>
<dbReference type="AlphaFoldDB" id="A0A4R0EPD1"/>
<comment type="caution">
    <text evidence="1">The sequence shown here is derived from an EMBL/GenBank/DDBJ whole genome shotgun (WGS) entry which is preliminary data.</text>
</comment>
<evidence type="ECO:0000313" key="2">
    <source>
        <dbReference type="Proteomes" id="UP000291380"/>
    </source>
</evidence>
<protein>
    <submittedName>
        <fullName evidence="1">Uncharacterized protein</fullName>
    </submittedName>
</protein>
<dbReference type="InterPro" id="IPR056955">
    <property type="entry name" value="ORC-CDC6-like"/>
</dbReference>
<name>A0A4R0EPD1_9GAMM</name>
<dbReference type="EMBL" id="SJOA01000003">
    <property type="protein sequence ID" value="TCB60960.1"/>
    <property type="molecule type" value="Genomic_DNA"/>
</dbReference>